<protein>
    <recommendedName>
        <fullName evidence="4">Neuropeptide</fullName>
    </recommendedName>
</protein>
<evidence type="ECO:0000256" key="1">
    <source>
        <dbReference type="SAM" id="SignalP"/>
    </source>
</evidence>
<evidence type="ECO:0008006" key="4">
    <source>
        <dbReference type="Google" id="ProtNLM"/>
    </source>
</evidence>
<name>A0A9P0H1X3_NEZVI</name>
<organism evidence="2 3">
    <name type="scientific">Nezara viridula</name>
    <name type="common">Southern green stink bug</name>
    <name type="synonym">Cimex viridulus</name>
    <dbReference type="NCBI Taxonomy" id="85310"/>
    <lineage>
        <taxon>Eukaryota</taxon>
        <taxon>Metazoa</taxon>
        <taxon>Ecdysozoa</taxon>
        <taxon>Arthropoda</taxon>
        <taxon>Hexapoda</taxon>
        <taxon>Insecta</taxon>
        <taxon>Pterygota</taxon>
        <taxon>Neoptera</taxon>
        <taxon>Paraneoptera</taxon>
        <taxon>Hemiptera</taxon>
        <taxon>Heteroptera</taxon>
        <taxon>Panheteroptera</taxon>
        <taxon>Pentatomomorpha</taxon>
        <taxon>Pentatomoidea</taxon>
        <taxon>Pentatomidae</taxon>
        <taxon>Pentatominae</taxon>
        <taxon>Nezara</taxon>
    </lineage>
</organism>
<evidence type="ECO:0000313" key="3">
    <source>
        <dbReference type="Proteomes" id="UP001152798"/>
    </source>
</evidence>
<dbReference type="AlphaFoldDB" id="A0A9P0H1X3"/>
<gene>
    <name evidence="2" type="ORF">NEZAVI_LOCUS2880</name>
</gene>
<feature type="signal peptide" evidence="1">
    <location>
        <begin position="1"/>
        <end position="26"/>
    </location>
</feature>
<sequence>MESKRQQVAAGAWFLLVLLSKHTCAALPDSHGQLISGQVSNPAVVASLTEIGGSGLEARRARLPAPAIASTLPSKSRSLPNHS</sequence>
<feature type="chain" id="PRO_5040346198" description="Neuropeptide" evidence="1">
    <location>
        <begin position="27"/>
        <end position="83"/>
    </location>
</feature>
<evidence type="ECO:0000313" key="2">
    <source>
        <dbReference type="EMBL" id="CAH1391966.1"/>
    </source>
</evidence>
<keyword evidence="3" id="KW-1185">Reference proteome</keyword>
<reference evidence="2" key="1">
    <citation type="submission" date="2022-01" db="EMBL/GenBank/DDBJ databases">
        <authorList>
            <person name="King R."/>
        </authorList>
    </citation>
    <scope>NUCLEOTIDE SEQUENCE</scope>
</reference>
<dbReference type="Proteomes" id="UP001152798">
    <property type="component" value="Chromosome 1"/>
</dbReference>
<dbReference type="EMBL" id="OV725077">
    <property type="protein sequence ID" value="CAH1391966.1"/>
    <property type="molecule type" value="Genomic_DNA"/>
</dbReference>
<proteinExistence type="predicted"/>
<keyword evidence="1" id="KW-0732">Signal</keyword>
<accession>A0A9P0H1X3</accession>